<accession>A0A9W8AZ02</accession>
<evidence type="ECO:0000313" key="2">
    <source>
        <dbReference type="Proteomes" id="UP001151582"/>
    </source>
</evidence>
<organism evidence="1 2">
    <name type="scientific">Dimargaris verticillata</name>
    <dbReference type="NCBI Taxonomy" id="2761393"/>
    <lineage>
        <taxon>Eukaryota</taxon>
        <taxon>Fungi</taxon>
        <taxon>Fungi incertae sedis</taxon>
        <taxon>Zoopagomycota</taxon>
        <taxon>Kickxellomycotina</taxon>
        <taxon>Dimargaritomycetes</taxon>
        <taxon>Dimargaritales</taxon>
        <taxon>Dimargaritaceae</taxon>
        <taxon>Dimargaris</taxon>
    </lineage>
</organism>
<proteinExistence type="predicted"/>
<keyword evidence="2" id="KW-1185">Reference proteome</keyword>
<dbReference type="EMBL" id="JANBQB010000537">
    <property type="protein sequence ID" value="KAJ1975353.1"/>
    <property type="molecule type" value="Genomic_DNA"/>
</dbReference>
<gene>
    <name evidence="1" type="ORF">H4R34_004370</name>
</gene>
<comment type="caution">
    <text evidence="1">The sequence shown here is derived from an EMBL/GenBank/DDBJ whole genome shotgun (WGS) entry which is preliminary data.</text>
</comment>
<name>A0A9W8AZ02_9FUNG</name>
<feature type="non-terminal residue" evidence="1">
    <location>
        <position position="68"/>
    </location>
</feature>
<dbReference type="OrthoDB" id="5655202at2759"/>
<protein>
    <submittedName>
        <fullName evidence="1">Uncharacterized protein</fullName>
    </submittedName>
</protein>
<dbReference type="AlphaFoldDB" id="A0A9W8AZ02"/>
<sequence>MLLSVTVPTHANNATENQSLFVPANLQCFVNKETFSQPEDERVQNCLQIPWSDYQHCVSESEFALPML</sequence>
<dbReference type="Proteomes" id="UP001151582">
    <property type="component" value="Unassembled WGS sequence"/>
</dbReference>
<reference evidence="1" key="1">
    <citation type="submission" date="2022-07" db="EMBL/GenBank/DDBJ databases">
        <title>Phylogenomic reconstructions and comparative analyses of Kickxellomycotina fungi.</title>
        <authorList>
            <person name="Reynolds N.K."/>
            <person name="Stajich J.E."/>
            <person name="Barry K."/>
            <person name="Grigoriev I.V."/>
            <person name="Crous P."/>
            <person name="Smith M.E."/>
        </authorList>
    </citation>
    <scope>NUCLEOTIDE SEQUENCE</scope>
    <source>
        <strain evidence="1">RSA 567</strain>
    </source>
</reference>
<evidence type="ECO:0000313" key="1">
    <source>
        <dbReference type="EMBL" id="KAJ1975353.1"/>
    </source>
</evidence>